<evidence type="ECO:0000313" key="3">
    <source>
        <dbReference type="Proteomes" id="UP000279833"/>
    </source>
</evidence>
<dbReference type="EMBL" id="UZAK01000441">
    <property type="protein sequence ID" value="VDO62854.1"/>
    <property type="molecule type" value="Genomic_DNA"/>
</dbReference>
<sequence>MIGKRAIVGGNGWRNRKRSFILELAPKVFYEERYQEKRVVFVARVSVPHQSGSYPGSEDCARSNADQKTLQR</sequence>
<accession>A0A183JD66</accession>
<proteinExistence type="predicted"/>
<name>A0A183JD66_9TREM</name>
<reference evidence="2 3" key="2">
    <citation type="submission" date="2018-11" db="EMBL/GenBank/DDBJ databases">
        <authorList>
            <consortium name="Pathogen Informatics"/>
        </authorList>
    </citation>
    <scope>NUCLEOTIDE SEQUENCE [LARGE SCALE GENOMIC DNA]</scope>
    <source>
        <strain evidence="2">Dakar</strain>
        <strain evidence="3">Dakar, Senegal</strain>
    </source>
</reference>
<reference evidence="4" key="1">
    <citation type="submission" date="2016-06" db="UniProtKB">
        <authorList>
            <consortium name="WormBaseParasite"/>
        </authorList>
    </citation>
    <scope>IDENTIFICATION</scope>
</reference>
<keyword evidence="3" id="KW-1185">Reference proteome</keyword>
<feature type="region of interest" description="Disordered" evidence="1">
    <location>
        <begin position="49"/>
        <end position="72"/>
    </location>
</feature>
<dbReference type="WBParaSite" id="SCUD_0000062701-mRNA-1">
    <property type="protein sequence ID" value="SCUD_0000062701-mRNA-1"/>
    <property type="gene ID" value="SCUD_0000062701"/>
</dbReference>
<dbReference type="Proteomes" id="UP000279833">
    <property type="component" value="Unassembled WGS sequence"/>
</dbReference>
<gene>
    <name evidence="2" type="ORF">SCUD_LOCUS628</name>
</gene>
<evidence type="ECO:0000313" key="4">
    <source>
        <dbReference type="WBParaSite" id="SCUD_0000062701-mRNA-1"/>
    </source>
</evidence>
<dbReference type="AlphaFoldDB" id="A0A183JD66"/>
<evidence type="ECO:0000256" key="1">
    <source>
        <dbReference type="SAM" id="MobiDB-lite"/>
    </source>
</evidence>
<protein>
    <submittedName>
        <fullName evidence="2 4">Uncharacterized protein</fullName>
    </submittedName>
</protein>
<evidence type="ECO:0000313" key="2">
    <source>
        <dbReference type="EMBL" id="VDO62854.1"/>
    </source>
</evidence>
<organism evidence="4">
    <name type="scientific">Schistosoma curassoni</name>
    <dbReference type="NCBI Taxonomy" id="6186"/>
    <lineage>
        <taxon>Eukaryota</taxon>
        <taxon>Metazoa</taxon>
        <taxon>Spiralia</taxon>
        <taxon>Lophotrochozoa</taxon>
        <taxon>Platyhelminthes</taxon>
        <taxon>Trematoda</taxon>
        <taxon>Digenea</taxon>
        <taxon>Strigeidida</taxon>
        <taxon>Schistosomatoidea</taxon>
        <taxon>Schistosomatidae</taxon>
        <taxon>Schistosoma</taxon>
    </lineage>
</organism>